<dbReference type="EMBL" id="JAFLHG010000002">
    <property type="protein sequence ID" value="MBT8797011.1"/>
    <property type="molecule type" value="Genomic_DNA"/>
</dbReference>
<dbReference type="RefSeq" id="WP_215486262.1">
    <property type="nucleotide sequence ID" value="NZ_BAAAPJ010000001.1"/>
</dbReference>
<gene>
    <name evidence="2" type="ORF">J0P97_02845</name>
</gene>
<evidence type="ECO:0000313" key="3">
    <source>
        <dbReference type="Proteomes" id="UP000740605"/>
    </source>
</evidence>
<evidence type="ECO:0000313" key="2">
    <source>
        <dbReference type="EMBL" id="MBT8797011.1"/>
    </source>
</evidence>
<dbReference type="Proteomes" id="UP000740605">
    <property type="component" value="Unassembled WGS sequence"/>
</dbReference>
<keyword evidence="1" id="KW-1133">Transmembrane helix</keyword>
<keyword evidence="3" id="KW-1185">Reference proteome</keyword>
<comment type="caution">
    <text evidence="2">The sequence shown here is derived from an EMBL/GenBank/DDBJ whole genome shotgun (WGS) entry which is preliminary data.</text>
</comment>
<reference evidence="2 3" key="1">
    <citation type="submission" date="2021-03" db="EMBL/GenBank/DDBJ databases">
        <title>Microbacterium pauli sp. nov., isolated from microfiltered milk.</title>
        <authorList>
            <person name="Bellassi P."/>
            <person name="Fontana A."/>
            <person name="Callegari M.L."/>
            <person name="Lorenzo M."/>
            <person name="Cappa F."/>
        </authorList>
    </citation>
    <scope>NUCLEOTIDE SEQUENCE [LARGE SCALE GENOMIC DNA]</scope>
    <source>
        <strain evidence="2 3">DSM 18909</strain>
    </source>
</reference>
<dbReference type="Pfam" id="PF07963">
    <property type="entry name" value="N_methyl"/>
    <property type="match status" value="1"/>
</dbReference>
<dbReference type="NCBIfam" id="TIGR02532">
    <property type="entry name" value="IV_pilin_GFxxxE"/>
    <property type="match status" value="1"/>
</dbReference>
<feature type="transmembrane region" description="Helical" evidence="1">
    <location>
        <begin position="12"/>
        <end position="33"/>
    </location>
</feature>
<protein>
    <submittedName>
        <fullName evidence="2">Prepilin-type N-terminal cleavage/methylation domain-containing protein</fullName>
    </submittedName>
</protein>
<dbReference type="InterPro" id="IPR012902">
    <property type="entry name" value="N_methyl_site"/>
</dbReference>
<accession>A0ABS5XRF4</accession>
<evidence type="ECO:0000256" key="1">
    <source>
        <dbReference type="SAM" id="Phobius"/>
    </source>
</evidence>
<keyword evidence="1" id="KW-0812">Transmembrane</keyword>
<proteinExistence type="predicted"/>
<name>A0ABS5XRF4_9MICO</name>
<organism evidence="2 3">
    <name type="scientific">Microbacterium flavum</name>
    <dbReference type="NCBI Taxonomy" id="415216"/>
    <lineage>
        <taxon>Bacteria</taxon>
        <taxon>Bacillati</taxon>
        <taxon>Actinomycetota</taxon>
        <taxon>Actinomycetes</taxon>
        <taxon>Micrococcales</taxon>
        <taxon>Microbacteriaceae</taxon>
        <taxon>Microbacterium</taxon>
    </lineage>
</organism>
<sequence length="146" mass="14789">MSRRADDGLSLVEVIIAMFLLALLSLAVLPLLIGGVSLSVTNRDVAAATAIANDRVAALRLGYPIAAATTRTCTSLTGDLSAMAASNVNGSTLSLRAAPVIDSGETLACPPGAAKYPRAVLVTVVVADADGTLAEVRTRITVGAEK</sequence>
<keyword evidence="1" id="KW-0472">Membrane</keyword>